<dbReference type="Pfam" id="PF00288">
    <property type="entry name" value="GHMP_kinases_N"/>
    <property type="match status" value="1"/>
</dbReference>
<keyword evidence="9" id="KW-0472">Membrane</keyword>
<name>A0ABD1RTG8_9LAMI</name>
<dbReference type="AlphaFoldDB" id="A0ABD1RTG8"/>
<dbReference type="SUPFAM" id="SSF54211">
    <property type="entry name" value="Ribosomal protein S5 domain 2-like"/>
    <property type="match status" value="1"/>
</dbReference>
<feature type="domain" description="GHMP kinase N-terminal" evidence="10">
    <location>
        <begin position="33"/>
        <end position="70"/>
    </location>
</feature>
<keyword evidence="7" id="KW-0067">ATP-binding</keyword>
<dbReference type="EC" id="2.7.1.36" evidence="3"/>
<keyword evidence="9" id="KW-1133">Transmembrane helix</keyword>
<organism evidence="11 12">
    <name type="scientific">Abeliophyllum distichum</name>
    <dbReference type="NCBI Taxonomy" id="126358"/>
    <lineage>
        <taxon>Eukaryota</taxon>
        <taxon>Viridiplantae</taxon>
        <taxon>Streptophyta</taxon>
        <taxon>Embryophyta</taxon>
        <taxon>Tracheophyta</taxon>
        <taxon>Spermatophyta</taxon>
        <taxon>Magnoliopsida</taxon>
        <taxon>eudicotyledons</taxon>
        <taxon>Gunneridae</taxon>
        <taxon>Pentapetalae</taxon>
        <taxon>asterids</taxon>
        <taxon>lamiids</taxon>
        <taxon>Lamiales</taxon>
        <taxon>Oleaceae</taxon>
        <taxon>Forsythieae</taxon>
        <taxon>Abeliophyllum</taxon>
    </lineage>
</organism>
<dbReference type="Gene3D" id="3.30.230.10">
    <property type="match status" value="1"/>
</dbReference>
<keyword evidence="9" id="KW-0812">Transmembrane</keyword>
<dbReference type="InterPro" id="IPR020568">
    <property type="entry name" value="Ribosomal_Su5_D2-typ_SF"/>
</dbReference>
<keyword evidence="5" id="KW-0547">Nucleotide-binding</keyword>
<evidence type="ECO:0000259" key="10">
    <source>
        <dbReference type="Pfam" id="PF00288"/>
    </source>
</evidence>
<dbReference type="InterPro" id="IPR006203">
    <property type="entry name" value="GHMP_knse_ATP-bd_CS"/>
</dbReference>
<dbReference type="EMBL" id="JBFOLK010000008">
    <property type="protein sequence ID" value="KAL2491721.1"/>
    <property type="molecule type" value="Genomic_DNA"/>
</dbReference>
<reference evidence="12" key="1">
    <citation type="submission" date="2024-07" db="EMBL/GenBank/DDBJ databases">
        <title>Two chromosome-level genome assemblies of Korean endemic species Abeliophyllum distichum and Forsythia ovata (Oleaceae).</title>
        <authorList>
            <person name="Jang H."/>
        </authorList>
    </citation>
    <scope>NUCLEOTIDE SEQUENCE [LARGE SCALE GENOMIC DNA]</scope>
</reference>
<evidence type="ECO:0000256" key="2">
    <source>
        <dbReference type="ARBA" id="ARBA00006495"/>
    </source>
</evidence>
<dbReference type="PANTHER" id="PTHR43290">
    <property type="entry name" value="MEVALONATE KINASE"/>
    <property type="match status" value="1"/>
</dbReference>
<evidence type="ECO:0000256" key="7">
    <source>
        <dbReference type="ARBA" id="ARBA00022840"/>
    </source>
</evidence>
<comment type="similarity">
    <text evidence="2">Belongs to the GHMP kinase family. Mevalonate kinase subfamily.</text>
</comment>
<comment type="pathway">
    <text evidence="8">Isoprenoid biosynthesis; isopentenyl diphosphate biosynthesis via mevalonate pathway; isopentenyl diphosphate from (R)-mevalonate: step 1/3.</text>
</comment>
<evidence type="ECO:0000256" key="9">
    <source>
        <dbReference type="SAM" id="Phobius"/>
    </source>
</evidence>
<proteinExistence type="inferred from homology"/>
<evidence type="ECO:0000256" key="5">
    <source>
        <dbReference type="ARBA" id="ARBA00022741"/>
    </source>
</evidence>
<evidence type="ECO:0000256" key="8">
    <source>
        <dbReference type="ARBA" id="ARBA00029438"/>
    </source>
</evidence>
<evidence type="ECO:0000256" key="1">
    <source>
        <dbReference type="ARBA" id="ARBA00004496"/>
    </source>
</evidence>
<gene>
    <name evidence="11" type="ORF">Adt_27349</name>
</gene>
<dbReference type="InterPro" id="IPR014721">
    <property type="entry name" value="Ribsml_uS5_D2-typ_fold_subgr"/>
</dbReference>
<dbReference type="InterPro" id="IPR006205">
    <property type="entry name" value="Mev_gal_kin"/>
</dbReference>
<sequence>MEEWEYIHADNTTKIGLALGVSTFLWLYTSIHGYKPAKAVVTSELPLGSGLGSSAAFCVASSAALLALSDSVTIDFSHQGWQMFGGKLDGVNLAFTGEIFENEGTGCSRRVEGSFEQQDCKVVAMTLGIRSLKLFAIVTNLSSTKFYVTLYVYVLR</sequence>
<feature type="transmembrane region" description="Helical" evidence="9">
    <location>
        <begin position="134"/>
        <end position="154"/>
    </location>
</feature>
<dbReference type="InterPro" id="IPR006204">
    <property type="entry name" value="GHMP_kinase_N_dom"/>
</dbReference>
<dbReference type="PROSITE" id="PS00627">
    <property type="entry name" value="GHMP_KINASES_ATP"/>
    <property type="match status" value="1"/>
</dbReference>
<protein>
    <recommendedName>
        <fullName evidence="3">mevalonate kinase</fullName>
        <ecNumber evidence="3">2.7.1.36</ecNumber>
    </recommendedName>
</protein>
<evidence type="ECO:0000313" key="12">
    <source>
        <dbReference type="Proteomes" id="UP001604336"/>
    </source>
</evidence>
<dbReference type="GO" id="GO:0005737">
    <property type="term" value="C:cytoplasm"/>
    <property type="evidence" value="ECO:0007669"/>
    <property type="project" value="UniProtKB-SubCell"/>
</dbReference>
<evidence type="ECO:0000256" key="3">
    <source>
        <dbReference type="ARBA" id="ARBA00012103"/>
    </source>
</evidence>
<keyword evidence="12" id="KW-1185">Reference proteome</keyword>
<comment type="subcellular location">
    <subcellularLocation>
        <location evidence="1">Cytoplasm</location>
    </subcellularLocation>
</comment>
<evidence type="ECO:0000313" key="11">
    <source>
        <dbReference type="EMBL" id="KAL2491721.1"/>
    </source>
</evidence>
<keyword evidence="6 11" id="KW-0418">Kinase</keyword>
<dbReference type="Proteomes" id="UP001604336">
    <property type="component" value="Unassembled WGS sequence"/>
</dbReference>
<feature type="transmembrane region" description="Helical" evidence="9">
    <location>
        <begin position="12"/>
        <end position="31"/>
    </location>
</feature>
<keyword evidence="4" id="KW-0808">Transferase</keyword>
<accession>A0ABD1RTG8</accession>
<comment type="caution">
    <text evidence="11">The sequence shown here is derived from an EMBL/GenBank/DDBJ whole genome shotgun (WGS) entry which is preliminary data.</text>
</comment>
<evidence type="ECO:0000256" key="6">
    <source>
        <dbReference type="ARBA" id="ARBA00022777"/>
    </source>
</evidence>
<dbReference type="GO" id="GO:0004496">
    <property type="term" value="F:mevalonate kinase activity"/>
    <property type="evidence" value="ECO:0007669"/>
    <property type="project" value="UniProtKB-EC"/>
</dbReference>
<feature type="transmembrane region" description="Helical" evidence="9">
    <location>
        <begin position="51"/>
        <end position="68"/>
    </location>
</feature>
<evidence type="ECO:0000256" key="4">
    <source>
        <dbReference type="ARBA" id="ARBA00022679"/>
    </source>
</evidence>
<dbReference type="PANTHER" id="PTHR43290:SF2">
    <property type="entry name" value="MEVALONATE KINASE"/>
    <property type="match status" value="1"/>
</dbReference>
<dbReference type="GO" id="GO:0005524">
    <property type="term" value="F:ATP binding"/>
    <property type="evidence" value="ECO:0007669"/>
    <property type="project" value="UniProtKB-KW"/>
</dbReference>